<organism evidence="2 3">
    <name type="scientific">Candidatus Paraluminiphilus aquimaris</name>
    <dbReference type="NCBI Taxonomy" id="2518994"/>
    <lineage>
        <taxon>Bacteria</taxon>
        <taxon>Pseudomonadati</taxon>
        <taxon>Pseudomonadota</taxon>
        <taxon>Gammaproteobacteria</taxon>
        <taxon>Cellvibrionales</taxon>
        <taxon>Halieaceae</taxon>
        <taxon>Candidatus Paraluminiphilus</taxon>
    </lineage>
</organism>
<protein>
    <submittedName>
        <fullName evidence="2">Nuclear transport factor 2 family protein</fullName>
    </submittedName>
</protein>
<feature type="domain" description="SnoaL-like" evidence="1">
    <location>
        <begin position="2"/>
        <end position="119"/>
    </location>
</feature>
<dbReference type="InterPro" id="IPR037401">
    <property type="entry name" value="SnoaL-like"/>
</dbReference>
<reference evidence="2 3" key="1">
    <citation type="submission" date="2019-02" db="EMBL/GenBank/DDBJ databases">
        <title>Halieaceae_genomes.</title>
        <authorList>
            <person name="Li S.-H."/>
        </authorList>
    </citation>
    <scope>NUCLEOTIDE SEQUENCE [LARGE SCALE GENOMIC DNA]</scope>
    <source>
        <strain evidence="2 3">JH123</strain>
    </source>
</reference>
<proteinExistence type="predicted"/>
<name>A0ABY6Q946_9GAMM</name>
<evidence type="ECO:0000313" key="3">
    <source>
        <dbReference type="Proteomes" id="UP001317963"/>
    </source>
</evidence>
<dbReference type="Pfam" id="PF13577">
    <property type="entry name" value="SnoaL_4"/>
    <property type="match status" value="1"/>
</dbReference>
<dbReference type="Proteomes" id="UP001317963">
    <property type="component" value="Chromosome"/>
</dbReference>
<evidence type="ECO:0000259" key="1">
    <source>
        <dbReference type="Pfam" id="PF13577"/>
    </source>
</evidence>
<sequence>MEAIKRLKARWWFACDTRDLAGMRSCYDEDDFLIDFGFIGEFTDMDAFIGVFESLACHPTHVDMHHGTAPEIEMTGPDTAKGRWRMRFQLLETEQKQVQLMSGYYEDEYARVNGEWKMRVSKYTLMSNLFLSSAEGVVAIEQIGSAPGLVTEQ</sequence>
<dbReference type="InterPro" id="IPR032710">
    <property type="entry name" value="NTF2-like_dom_sf"/>
</dbReference>
<gene>
    <name evidence="2" type="ORF">E0F26_07305</name>
</gene>
<dbReference type="EMBL" id="CP036501">
    <property type="protein sequence ID" value="UZP75594.1"/>
    <property type="molecule type" value="Genomic_DNA"/>
</dbReference>
<keyword evidence="3" id="KW-1185">Reference proteome</keyword>
<accession>A0ABY6Q946</accession>
<evidence type="ECO:0000313" key="2">
    <source>
        <dbReference type="EMBL" id="UZP75594.1"/>
    </source>
</evidence>
<dbReference type="SUPFAM" id="SSF54427">
    <property type="entry name" value="NTF2-like"/>
    <property type="match status" value="1"/>
</dbReference>
<dbReference type="Gene3D" id="3.10.450.50">
    <property type="match status" value="1"/>
</dbReference>